<evidence type="ECO:0000313" key="3">
    <source>
        <dbReference type="EMBL" id="MFC6954462.1"/>
    </source>
</evidence>
<keyword evidence="4" id="KW-1185">Reference proteome</keyword>
<dbReference type="Pfam" id="PF25979">
    <property type="entry name" value="DUF7998"/>
    <property type="match status" value="1"/>
</dbReference>
<dbReference type="InterPro" id="IPR058311">
    <property type="entry name" value="DUF7998"/>
</dbReference>
<feature type="region of interest" description="Disordered" evidence="1">
    <location>
        <begin position="90"/>
        <end position="111"/>
    </location>
</feature>
<evidence type="ECO:0000313" key="4">
    <source>
        <dbReference type="Proteomes" id="UP001596395"/>
    </source>
</evidence>
<feature type="region of interest" description="Disordered" evidence="1">
    <location>
        <begin position="177"/>
        <end position="208"/>
    </location>
</feature>
<sequence length="208" mass="22570">MFGIGRERDDDTFDRADVFEPAHLPDPGSFLGDVDVLVGDEHLAVHRLAAELFEERGVYDVTFGYNLARLNRDRRHPDAGFRYGTEVRRADGTADDGDESADDATVKGDDAAPTRVLRAEFTPTTEFCPQSEQLATGAFRAWNGLGERHEFDVVVVRVDGMHQESARINAALAELDPRSVDANAPSTASADGGRDGESSPAGGFESPF</sequence>
<protein>
    <recommendedName>
        <fullName evidence="2">DUF7998 domain-containing protein</fullName>
    </recommendedName>
</protein>
<reference evidence="3 4" key="1">
    <citation type="journal article" date="2019" name="Int. J. Syst. Evol. Microbiol.">
        <title>The Global Catalogue of Microorganisms (GCM) 10K type strain sequencing project: providing services to taxonomists for standard genome sequencing and annotation.</title>
        <authorList>
            <consortium name="The Broad Institute Genomics Platform"/>
            <consortium name="The Broad Institute Genome Sequencing Center for Infectious Disease"/>
            <person name="Wu L."/>
            <person name="Ma J."/>
        </authorList>
    </citation>
    <scope>NUCLEOTIDE SEQUENCE [LARGE SCALE GENOMIC DNA]</scope>
    <source>
        <strain evidence="3 4">GX26</strain>
    </source>
</reference>
<organism evidence="3 4">
    <name type="scientific">Halorubellus litoreus</name>
    <dbReference type="NCBI Taxonomy" id="755308"/>
    <lineage>
        <taxon>Archaea</taxon>
        <taxon>Methanobacteriati</taxon>
        <taxon>Methanobacteriota</taxon>
        <taxon>Stenosarchaea group</taxon>
        <taxon>Halobacteria</taxon>
        <taxon>Halobacteriales</taxon>
        <taxon>Halorubellaceae</taxon>
        <taxon>Halorubellus</taxon>
    </lineage>
</organism>
<dbReference type="Proteomes" id="UP001596395">
    <property type="component" value="Unassembled WGS sequence"/>
</dbReference>
<evidence type="ECO:0000259" key="2">
    <source>
        <dbReference type="Pfam" id="PF25979"/>
    </source>
</evidence>
<feature type="compositionally biased region" description="Acidic residues" evidence="1">
    <location>
        <begin position="93"/>
        <end position="102"/>
    </location>
</feature>
<dbReference type="RefSeq" id="WP_336351410.1">
    <property type="nucleotide sequence ID" value="NZ_JAZAQL010000003.1"/>
</dbReference>
<proteinExistence type="predicted"/>
<dbReference type="EMBL" id="JBHSXN010000003">
    <property type="protein sequence ID" value="MFC6954462.1"/>
    <property type="molecule type" value="Genomic_DNA"/>
</dbReference>
<dbReference type="AlphaFoldDB" id="A0ABD5VK75"/>
<comment type="caution">
    <text evidence="3">The sequence shown here is derived from an EMBL/GenBank/DDBJ whole genome shotgun (WGS) entry which is preliminary data.</text>
</comment>
<evidence type="ECO:0000256" key="1">
    <source>
        <dbReference type="SAM" id="MobiDB-lite"/>
    </source>
</evidence>
<accession>A0ABD5VK75</accession>
<feature type="domain" description="DUF7998" evidence="2">
    <location>
        <begin position="11"/>
        <end position="181"/>
    </location>
</feature>
<name>A0ABD5VK75_9EURY</name>
<gene>
    <name evidence="3" type="ORF">ACFQGB_16480</name>
</gene>